<dbReference type="RefSeq" id="WP_283267347.1">
    <property type="nucleotide sequence ID" value="NZ_CP125669.1"/>
</dbReference>
<dbReference type="EMBL" id="CP125669">
    <property type="protein sequence ID" value="WHP05804.1"/>
    <property type="molecule type" value="Genomic_DNA"/>
</dbReference>
<proteinExistence type="predicted"/>
<dbReference type="Pfam" id="PF10983">
    <property type="entry name" value="DUF2793"/>
    <property type="match status" value="1"/>
</dbReference>
<accession>A0ABY8S687</accession>
<dbReference type="InterPro" id="IPR021251">
    <property type="entry name" value="DUF2793"/>
</dbReference>
<protein>
    <submittedName>
        <fullName evidence="2">DUF2793 domain-containing protein</fullName>
    </submittedName>
</protein>
<dbReference type="Gene3D" id="1.20.5.320">
    <property type="entry name" value="6-Phosphogluconate Dehydrogenase, domain 3"/>
    <property type="match status" value="1"/>
</dbReference>
<organism evidence="2 3">
    <name type="scientific">Acinetobacter corruptisaponis</name>
    <dbReference type="NCBI Taxonomy" id="3045147"/>
    <lineage>
        <taxon>Bacteria</taxon>
        <taxon>Pseudomonadati</taxon>
        <taxon>Pseudomonadota</taxon>
        <taxon>Gammaproteobacteria</taxon>
        <taxon>Moraxellales</taxon>
        <taxon>Moraxellaceae</taxon>
        <taxon>Acinetobacter</taxon>
    </lineage>
</organism>
<reference evidence="2 3" key="1">
    <citation type="submission" date="2023-05" db="EMBL/GenBank/DDBJ databases">
        <title>The complete genome of Acinetobacter sp. nov KCTC 92772.</title>
        <authorList>
            <person name="Zhou G."/>
        </authorList>
    </citation>
    <scope>NUCLEOTIDE SEQUENCE [LARGE SCALE GENOMIC DNA]</scope>
    <source>
        <strain evidence="2 3">KCTC 92772</strain>
    </source>
</reference>
<evidence type="ECO:0000313" key="2">
    <source>
        <dbReference type="EMBL" id="WHP05804.1"/>
    </source>
</evidence>
<name>A0ABY8S687_9GAMM</name>
<dbReference type="Proteomes" id="UP001229836">
    <property type="component" value="Chromosome"/>
</dbReference>
<feature type="region of interest" description="Disordered" evidence="1">
    <location>
        <begin position="112"/>
        <end position="147"/>
    </location>
</feature>
<evidence type="ECO:0000313" key="3">
    <source>
        <dbReference type="Proteomes" id="UP001229836"/>
    </source>
</evidence>
<keyword evidence="3" id="KW-1185">Reference proteome</keyword>
<sequence length="371" mass="38816">MSESLNNIGLTGSFSVGSVGWGGPMNNNIALIDALLQPRAINITNSVPGSPANGNLYIVGGSPSGDFAGKAKNLAVFVGEWVFISPKAGFQVYLISENVNYIFDGTNWNVLPSQGETGPKGDQGDQGPQGDRGEKGEPGQDATPTDVLSTTLTGLESLSVTGSVIESDTILRAIAKLRAQISMITAPPDYGDVHDIGGEGYYPFSQSDGTLYTDTQNIVIPAGFYRIAASGILNIVSSNTGDTSVTRTLTGELLIEGKGNGDLFGGTQVDSRSFGIAPTSSTGAQGWTDVDTIQQRALKYLFSTAPQIAKGANGLPGHTGGKSGTVVISNIIHFVEPTELTLKIGKHYDNGYFDMATAGTGFVWIREVIPE</sequence>
<evidence type="ECO:0000256" key="1">
    <source>
        <dbReference type="SAM" id="MobiDB-lite"/>
    </source>
</evidence>
<gene>
    <name evidence="2" type="ORF">QLH32_17655</name>
</gene>